<proteinExistence type="predicted"/>
<comment type="caution">
    <text evidence="9">The sequence shown here is derived from an EMBL/GenBank/DDBJ whole genome shotgun (WGS) entry which is preliminary data.</text>
</comment>
<evidence type="ECO:0000256" key="2">
    <source>
        <dbReference type="ARBA" id="ARBA00022475"/>
    </source>
</evidence>
<keyword evidence="2" id="KW-1003">Cell membrane</keyword>
<keyword evidence="5 8" id="KW-0472">Membrane</keyword>
<keyword evidence="7" id="KW-0325">Glycoprotein</keyword>
<keyword evidence="4 8" id="KW-1133">Transmembrane helix</keyword>
<evidence type="ECO:0000256" key="6">
    <source>
        <dbReference type="ARBA" id="ARBA00023170"/>
    </source>
</evidence>
<evidence type="ECO:0000313" key="9">
    <source>
        <dbReference type="EMBL" id="KAK4882788.1"/>
    </source>
</evidence>
<evidence type="ECO:0000256" key="1">
    <source>
        <dbReference type="ARBA" id="ARBA00004651"/>
    </source>
</evidence>
<keyword evidence="3 8" id="KW-0812">Transmembrane</keyword>
<keyword evidence="10" id="KW-1185">Reference proteome</keyword>
<keyword evidence="6" id="KW-0675">Receptor</keyword>
<evidence type="ECO:0000256" key="3">
    <source>
        <dbReference type="ARBA" id="ARBA00022692"/>
    </source>
</evidence>
<evidence type="ECO:0000256" key="4">
    <source>
        <dbReference type="ARBA" id="ARBA00022989"/>
    </source>
</evidence>
<evidence type="ECO:0000256" key="7">
    <source>
        <dbReference type="ARBA" id="ARBA00023180"/>
    </source>
</evidence>
<evidence type="ECO:0000256" key="8">
    <source>
        <dbReference type="SAM" id="Phobius"/>
    </source>
</evidence>
<dbReference type="InterPro" id="IPR052192">
    <property type="entry name" value="Insect_Ionotropic_Sensory_Rcpt"/>
</dbReference>
<organism evidence="9 10">
    <name type="scientific">Aquatica leii</name>
    <dbReference type="NCBI Taxonomy" id="1421715"/>
    <lineage>
        <taxon>Eukaryota</taxon>
        <taxon>Metazoa</taxon>
        <taxon>Ecdysozoa</taxon>
        <taxon>Arthropoda</taxon>
        <taxon>Hexapoda</taxon>
        <taxon>Insecta</taxon>
        <taxon>Pterygota</taxon>
        <taxon>Neoptera</taxon>
        <taxon>Endopterygota</taxon>
        <taxon>Coleoptera</taxon>
        <taxon>Polyphaga</taxon>
        <taxon>Elateriformia</taxon>
        <taxon>Elateroidea</taxon>
        <taxon>Lampyridae</taxon>
        <taxon>Luciolinae</taxon>
        <taxon>Aquatica</taxon>
    </lineage>
</organism>
<evidence type="ECO:0008006" key="11">
    <source>
        <dbReference type="Google" id="ProtNLM"/>
    </source>
</evidence>
<sequence length="568" mass="67052">MLVLNVIYFTFVLSLVIKNDDRIEKVKSCAQTTIKHIFEDDDILLFMFDDAYHYVFPDYVTNPSMIIDTRKDRTILNTSIGHKQNLVIYSKNFDALLFTLRKLYYNELWFANKTPLRKILLITQIWERKTLAKVFALWWKMEIINVVILSYDLNKMNALIGLMVSDPQTELNKCEAETNLLLTHSCNDIRQVEFPRILRKYKNCNLTFGYDNNGQLKRNQSKAISLNWYILDTISKYLNMTLQTKKVVPDVWLNEDKFQIKVSSFIPCITAGSCSRVYNIMDYIWIVPAPKRILPIEALKLAFKLWWLLEKCKYPNNQRDLVYYFLEICSMTILGSTTNKRLFRVFRFLIVSYLIYSIHIQAVFTGKLVTLLTIPQFYHPIQTLNELSESNNSIITYDSAFCVNVNGTDSDNTNIYRKLKPKFICYSIENYTDLLKTEESTLSYTILTYRDIMEQLTQSFERKYYYFIDNSYFGNLKIVYRTRPLSSFLITLNEIITRMIEFGILDHHNTLYEYFHKKRAVPIVKDKKLSLEDLHPVFVFWIIGVFMASIGFVGELLVNTIKQKHQNE</sequence>
<dbReference type="PANTHER" id="PTHR42643:SF24">
    <property type="entry name" value="IONOTROPIC RECEPTOR 60A"/>
    <property type="match status" value="1"/>
</dbReference>
<protein>
    <recommendedName>
        <fullName evidence="11">Ionotropic receptor</fullName>
    </recommendedName>
</protein>
<evidence type="ECO:0000256" key="5">
    <source>
        <dbReference type="ARBA" id="ARBA00023136"/>
    </source>
</evidence>
<dbReference type="GO" id="GO:0005886">
    <property type="term" value="C:plasma membrane"/>
    <property type="evidence" value="ECO:0007669"/>
    <property type="project" value="UniProtKB-SubCell"/>
</dbReference>
<name>A0AAN7PDM5_9COLE</name>
<evidence type="ECO:0000313" key="10">
    <source>
        <dbReference type="Proteomes" id="UP001353858"/>
    </source>
</evidence>
<dbReference type="PANTHER" id="PTHR42643">
    <property type="entry name" value="IONOTROPIC RECEPTOR 20A-RELATED"/>
    <property type="match status" value="1"/>
</dbReference>
<dbReference type="EMBL" id="JARPUR010000002">
    <property type="protein sequence ID" value="KAK4882788.1"/>
    <property type="molecule type" value="Genomic_DNA"/>
</dbReference>
<accession>A0AAN7PDM5</accession>
<reference evidence="10" key="1">
    <citation type="submission" date="2023-01" db="EMBL/GenBank/DDBJ databases">
        <title>Key to firefly adult light organ development and bioluminescence: homeobox transcription factors regulate luciferase expression and transportation to peroxisome.</title>
        <authorList>
            <person name="Fu X."/>
        </authorList>
    </citation>
    <scope>NUCLEOTIDE SEQUENCE [LARGE SCALE GENOMIC DNA]</scope>
</reference>
<feature type="transmembrane region" description="Helical" evidence="8">
    <location>
        <begin position="538"/>
        <end position="558"/>
    </location>
</feature>
<gene>
    <name evidence="9" type="ORF">RN001_006107</name>
</gene>
<dbReference type="AlphaFoldDB" id="A0AAN7PDM5"/>
<dbReference type="Proteomes" id="UP001353858">
    <property type="component" value="Unassembled WGS sequence"/>
</dbReference>
<comment type="subcellular location">
    <subcellularLocation>
        <location evidence="1">Cell membrane</location>
        <topology evidence="1">Multi-pass membrane protein</topology>
    </subcellularLocation>
</comment>